<dbReference type="InterPro" id="IPR010282">
    <property type="entry name" value="Uncharacterised_HutD/Ves"/>
</dbReference>
<proteinExistence type="predicted"/>
<dbReference type="AlphaFoldDB" id="A0A2T3XKL6"/>
<protein>
    <recommendedName>
        <fullName evidence="3">HutD family protein</fullName>
    </recommendedName>
</protein>
<reference evidence="1 2" key="1">
    <citation type="submission" date="2018-03" db="EMBL/GenBank/DDBJ databases">
        <title>Whole genome analyses suggest that Burkholderia sensu lato contains two further novel genera in the rhizoxinica-symbiotica group Mycetohabitans gen. nov., and Trinickia gen. nov.: implications for the evolution of diazotrophy and nodulation in the Burkholderiaceae.</title>
        <authorList>
            <person name="Estrada De Los Santos P."/>
            <person name="Palmer M."/>
            <person name="Chavez-Ramirez B."/>
            <person name="Steenkamp E.T."/>
            <person name="Hirsch A.M."/>
            <person name="Manyaka P."/>
            <person name="Maluk M."/>
            <person name="Lafos M."/>
            <person name="Crook M."/>
            <person name="Gross E."/>
            <person name="Simon M.F."/>
            <person name="Bueno Dos Reis Junior F."/>
            <person name="Poole P.S."/>
            <person name="Venter S.N."/>
            <person name="James E.K."/>
        </authorList>
    </citation>
    <scope>NUCLEOTIDE SEQUENCE [LARGE SCALE GENOMIC DNA]</scope>
    <source>
        <strain evidence="1 2">JPY-366</strain>
    </source>
</reference>
<dbReference type="PANTHER" id="PTHR37943">
    <property type="entry name" value="PROTEIN VES"/>
    <property type="match status" value="1"/>
</dbReference>
<accession>A0A2T3XKL6</accession>
<sequence length="198" mass="20589">MREPVPMTIANVRALASLPPEPWRNGGGVTRTLAASGDAWRVSIAEVERDGPYSRFAGMTRVSFVLRGAGVVLREGALEVSLAPNEAVEYTGNAAWEARLAGGAVTVLNVMSTQQKYRVAVRALSAPASVAAGDIALVLALEGACAIHTHAAESTRLESGEYATFTGLRAPLHVAPATPRARIVLVTLSPDGSTSAST</sequence>
<dbReference type="EMBL" id="PYUC01000024">
    <property type="protein sequence ID" value="PTB17068.1"/>
    <property type="molecule type" value="Genomic_DNA"/>
</dbReference>
<evidence type="ECO:0000313" key="2">
    <source>
        <dbReference type="Proteomes" id="UP000240638"/>
    </source>
</evidence>
<dbReference type="Proteomes" id="UP000240638">
    <property type="component" value="Unassembled WGS sequence"/>
</dbReference>
<comment type="caution">
    <text evidence="1">The sequence shown here is derived from an EMBL/GenBank/DDBJ whole genome shotgun (WGS) entry which is preliminary data.</text>
</comment>
<gene>
    <name evidence="1" type="ORF">C9I57_30110</name>
</gene>
<dbReference type="Gene3D" id="2.60.120.10">
    <property type="entry name" value="Jelly Rolls"/>
    <property type="match status" value="1"/>
</dbReference>
<dbReference type="SUPFAM" id="SSF51182">
    <property type="entry name" value="RmlC-like cupins"/>
    <property type="match status" value="1"/>
</dbReference>
<evidence type="ECO:0008006" key="3">
    <source>
        <dbReference type="Google" id="ProtNLM"/>
    </source>
</evidence>
<dbReference type="InterPro" id="IPR011051">
    <property type="entry name" value="RmlC_Cupin_sf"/>
</dbReference>
<dbReference type="InterPro" id="IPR014710">
    <property type="entry name" value="RmlC-like_jellyroll"/>
</dbReference>
<dbReference type="Pfam" id="PF05962">
    <property type="entry name" value="HutD"/>
    <property type="match status" value="1"/>
</dbReference>
<dbReference type="PANTHER" id="PTHR37943:SF1">
    <property type="entry name" value="PROTEIN VES"/>
    <property type="match status" value="1"/>
</dbReference>
<name>A0A2T3XKL6_9BURK</name>
<evidence type="ECO:0000313" key="1">
    <source>
        <dbReference type="EMBL" id="PTB17068.1"/>
    </source>
</evidence>
<organism evidence="1 2">
    <name type="scientific">Trinickia symbiotica</name>
    <dbReference type="NCBI Taxonomy" id="863227"/>
    <lineage>
        <taxon>Bacteria</taxon>
        <taxon>Pseudomonadati</taxon>
        <taxon>Pseudomonadota</taxon>
        <taxon>Betaproteobacteria</taxon>
        <taxon>Burkholderiales</taxon>
        <taxon>Burkholderiaceae</taxon>
        <taxon>Trinickia</taxon>
    </lineage>
</organism>